<dbReference type="GO" id="GO:0005743">
    <property type="term" value="C:mitochondrial inner membrane"/>
    <property type="evidence" value="ECO:0007669"/>
    <property type="project" value="UniProtKB-SubCell"/>
</dbReference>
<evidence type="ECO:0000256" key="14">
    <source>
        <dbReference type="ARBA" id="ARBA00023136"/>
    </source>
</evidence>
<proteinExistence type="inferred from homology"/>
<evidence type="ECO:0000256" key="13">
    <source>
        <dbReference type="ARBA" id="ARBA00023128"/>
    </source>
</evidence>
<evidence type="ECO:0000256" key="3">
    <source>
        <dbReference type="ARBA" id="ARBA00007152"/>
    </source>
</evidence>
<evidence type="ECO:0000256" key="15">
    <source>
        <dbReference type="ARBA" id="ARBA00032395"/>
    </source>
</evidence>
<feature type="transmembrane region" description="Helical" evidence="18">
    <location>
        <begin position="159"/>
        <end position="179"/>
    </location>
</feature>
<keyword evidence="8 18" id="KW-0812">Transmembrane</keyword>
<evidence type="ECO:0000256" key="17">
    <source>
        <dbReference type="SAM" id="MobiDB-lite"/>
    </source>
</evidence>
<dbReference type="Pfam" id="PF09781">
    <property type="entry name" value="NDUF_B5"/>
    <property type="match status" value="1"/>
</dbReference>
<evidence type="ECO:0000256" key="6">
    <source>
        <dbReference type="ARBA" id="ARBA00022448"/>
    </source>
</evidence>
<keyword evidence="20" id="KW-1185">Reference proteome</keyword>
<comment type="subunit">
    <text evidence="4">Complex I is composed of 45 different subunits.</text>
</comment>
<evidence type="ECO:0000256" key="16">
    <source>
        <dbReference type="ARBA" id="ARBA00032550"/>
    </source>
</evidence>
<dbReference type="OMA" id="VNWLFRL"/>
<keyword evidence="11" id="KW-0249">Electron transport</keyword>
<dbReference type="PANTHER" id="PTHR13178">
    <property type="entry name" value="NADH-UBIQUINONE OXIDOREDUCTASE SGDH SUBUNIT"/>
    <property type="match status" value="1"/>
</dbReference>
<comment type="subcellular location">
    <subcellularLocation>
        <location evidence="2">Mitochondrion inner membrane</location>
        <topology evidence="2">Single-pass membrane protein</topology>
    </subcellularLocation>
</comment>
<sequence>MPAAIKLGRTPDSRSEPMRRRHRADIPAAAAMIRSAPLLPQCLAPRTAARKGARRGEKIVAIFQDGGCLASPRSGKQRHRPRPLPVPAMAAMSLVLRAAAAWGARRAASGAAGGAHLPWLGGASRLPAPVRHSSSHGKRMFIIKATKFYDTRFLNLLRFYVFLTGIPVAIFITYVNIFIGEAELAEIPEGYVPEYWEYYKHPISRWIARYLLDPPEKNYEKEMAVLHIEAKKTQMRLMELEARRLMRQRGDGPWYHYETPDKNLVDNSMKSTPDN</sequence>
<keyword evidence="14 18" id="KW-0472">Membrane</keyword>
<keyword evidence="9" id="KW-0999">Mitochondrion inner membrane</keyword>
<gene>
    <name evidence="19" type="primary">LOC101876452</name>
</gene>
<keyword evidence="12 18" id="KW-1133">Transmembrane helix</keyword>
<evidence type="ECO:0000313" key="19">
    <source>
        <dbReference type="Ensembl" id="ENSMUNP00000010136.1"/>
    </source>
</evidence>
<evidence type="ECO:0000256" key="9">
    <source>
        <dbReference type="ARBA" id="ARBA00022792"/>
    </source>
</evidence>
<feature type="region of interest" description="Disordered" evidence="17">
    <location>
        <begin position="1"/>
        <end position="20"/>
    </location>
</feature>
<evidence type="ECO:0000256" key="2">
    <source>
        <dbReference type="ARBA" id="ARBA00004434"/>
    </source>
</evidence>
<evidence type="ECO:0000256" key="10">
    <source>
        <dbReference type="ARBA" id="ARBA00022946"/>
    </source>
</evidence>
<evidence type="ECO:0000256" key="5">
    <source>
        <dbReference type="ARBA" id="ARBA00015175"/>
    </source>
</evidence>
<reference evidence="19" key="3">
    <citation type="submission" date="2025-09" db="UniProtKB">
        <authorList>
            <consortium name="Ensembl"/>
        </authorList>
    </citation>
    <scope>IDENTIFICATION</scope>
</reference>
<reference evidence="19" key="1">
    <citation type="submission" date="2020-03" db="EMBL/GenBank/DDBJ databases">
        <title>Melopsittacus undulatus (budgerigar) genome, bMelUnd1, maternal haplotype with Z.</title>
        <authorList>
            <person name="Gedman G."/>
            <person name="Mountcastle J."/>
            <person name="Haase B."/>
            <person name="Formenti G."/>
            <person name="Wright T."/>
            <person name="Apodaca J."/>
            <person name="Pelan S."/>
            <person name="Chow W."/>
            <person name="Rhie A."/>
            <person name="Howe K."/>
            <person name="Fedrigo O."/>
            <person name="Jarvis E.D."/>
        </authorList>
    </citation>
    <scope>NUCLEOTIDE SEQUENCE [LARGE SCALE GENOMIC DNA]</scope>
</reference>
<evidence type="ECO:0000256" key="12">
    <source>
        <dbReference type="ARBA" id="ARBA00022989"/>
    </source>
</evidence>
<dbReference type="Ensembl" id="ENSMUNT00000011716.2">
    <property type="protein sequence ID" value="ENSMUNP00000010136.1"/>
    <property type="gene ID" value="ENSMUNG00000008014.2"/>
</dbReference>
<dbReference type="Proteomes" id="UP000694405">
    <property type="component" value="Chromosome 6"/>
</dbReference>
<keyword evidence="6" id="KW-0813">Transport</keyword>
<keyword evidence="10" id="KW-0809">Transit peptide</keyword>
<keyword evidence="13" id="KW-0496">Mitochondrion</keyword>
<keyword evidence="7" id="KW-0679">Respiratory chain</keyword>
<evidence type="ECO:0000256" key="11">
    <source>
        <dbReference type="ARBA" id="ARBA00022982"/>
    </source>
</evidence>
<protein>
    <recommendedName>
        <fullName evidence="5">NADH dehydrogenase [ubiquinone] 1 beta subcomplex subunit 5, mitochondrial</fullName>
    </recommendedName>
    <alternativeName>
        <fullName evidence="16">Complex I-SGDH</fullName>
    </alternativeName>
    <alternativeName>
        <fullName evidence="15">NADH-ubiquinone oxidoreductase SGDH subunit</fullName>
    </alternativeName>
</protein>
<name>A0A8C6J9K6_MELUD</name>
<dbReference type="InterPro" id="IPR019173">
    <property type="entry name" value="NADH_UbQ_OxRdtase_B5_su"/>
</dbReference>
<evidence type="ECO:0000313" key="20">
    <source>
        <dbReference type="Proteomes" id="UP000694405"/>
    </source>
</evidence>
<accession>A0A8C6J9K6</accession>
<feature type="compositionally biased region" description="Basic and acidic residues" evidence="17">
    <location>
        <begin position="9"/>
        <end position="18"/>
    </location>
</feature>
<evidence type="ECO:0000256" key="4">
    <source>
        <dbReference type="ARBA" id="ARBA00011533"/>
    </source>
</evidence>
<reference evidence="19" key="2">
    <citation type="submission" date="2025-08" db="UniProtKB">
        <authorList>
            <consortium name="Ensembl"/>
        </authorList>
    </citation>
    <scope>IDENTIFICATION</scope>
</reference>
<dbReference type="PANTHER" id="PTHR13178:SF0">
    <property type="entry name" value="NADH DEHYDROGENASE [UBIQUINONE] 1 BETA SUBCOMPLEX SUBUNIT 5, MITOCHONDRIAL"/>
    <property type="match status" value="1"/>
</dbReference>
<comment type="function">
    <text evidence="1">Accessory subunit of the mitochondrial membrane respiratory chain NADH dehydrogenase (Complex I), that is believed not to be involved in catalysis. Complex I functions in the transfer of electrons from NADH to the respiratory chain. The immediate electron acceptor for the enzyme is believed to be ubiquinone.</text>
</comment>
<dbReference type="AlphaFoldDB" id="A0A8C6J9K6"/>
<evidence type="ECO:0000256" key="18">
    <source>
        <dbReference type="SAM" id="Phobius"/>
    </source>
</evidence>
<evidence type="ECO:0000256" key="7">
    <source>
        <dbReference type="ARBA" id="ARBA00022660"/>
    </source>
</evidence>
<comment type="similarity">
    <text evidence="3">Belongs to the complex I NDUFB5 subunit family.</text>
</comment>
<evidence type="ECO:0000256" key="8">
    <source>
        <dbReference type="ARBA" id="ARBA00022692"/>
    </source>
</evidence>
<organism evidence="19 20">
    <name type="scientific">Melopsittacus undulatus</name>
    <name type="common">Budgerigar</name>
    <name type="synonym">Psittacus undulatus</name>
    <dbReference type="NCBI Taxonomy" id="13146"/>
    <lineage>
        <taxon>Eukaryota</taxon>
        <taxon>Metazoa</taxon>
        <taxon>Chordata</taxon>
        <taxon>Craniata</taxon>
        <taxon>Vertebrata</taxon>
        <taxon>Euteleostomi</taxon>
        <taxon>Archelosauria</taxon>
        <taxon>Archosauria</taxon>
        <taxon>Dinosauria</taxon>
        <taxon>Saurischia</taxon>
        <taxon>Theropoda</taxon>
        <taxon>Coelurosauria</taxon>
        <taxon>Aves</taxon>
        <taxon>Neognathae</taxon>
        <taxon>Neoaves</taxon>
        <taxon>Telluraves</taxon>
        <taxon>Australaves</taxon>
        <taxon>Psittaciformes</taxon>
        <taxon>Psittaculidae</taxon>
        <taxon>Melopsittacus</taxon>
    </lineage>
</organism>
<evidence type="ECO:0000256" key="1">
    <source>
        <dbReference type="ARBA" id="ARBA00003195"/>
    </source>
</evidence>